<sequence length="782" mass="87362">MKKYGKLFIVFLLVLSLIVSIIPNISFADSGTDYPGNDSGFDFKIDPPESTIIYFDKDGNKIHDTNSIYWIEFTLSDDGKYLSFEANNVSIDALAVKGGDGYRLYENLGSSGSGFRSPDNNGGNIPEISHYSFNITIDIPEEPWIGKIRVIKTVIDPNNIQSPEGISFTLIGPNGYEETKETDDEGIIEFTELEEGQYTLTEDIPDGYLSSIGNGKTIILPDDADEDYIAEIEVENRKIPDESDPKGKITIKKLVIDSEDNIIEDGTEFEFEIYVLNESEEWILLDTVTIVGNSSVTLNDLSPGEYMIKEVHIPDGYTLTSDNNLEVSILEDVESNVNFTNQKDNETPPPWKGTLVIQKIIESHYPEIPTAGTPTLSGFEFELWNEDGKVSGPLATGEDGKVSFDNLPAGDYEIREINSQGYIPKGPFYFTLDPEFTDDGIYYHQFYNEPVPAEDIVVQKIVIDEGNENPDLGGFTFRLYRLIEDEDGSIEEFIRQITTEEDGLAIFNDLEFGIYMLYEDPIEGYEMGLGTYGSGKGLQIIHSQEYTGLIKITNIKIPQWKGTIEVIKNVVDTRNATPGLSGFTFRLYKTSESIEEFVSEQTTGSMGIVFFSGLGEGVYKLYELDRAGYIKGISNSGLSLVLNRETTNEDRLLKVNITNIADYPDEEDPETPEEDDDDDNPPLDEDDDTTPPDEEETIEEEIPEAIPETPEEEVIIEEEIPEAAPEIKIESEEILPEEEIEIVESVPLAAPSLPATGTTSEYMFYGFGGLLLAIGQFIRRKK</sequence>
<feature type="compositionally biased region" description="Acidic residues" evidence="4">
    <location>
        <begin position="663"/>
        <end position="712"/>
    </location>
</feature>
<evidence type="ECO:0000313" key="7">
    <source>
        <dbReference type="Proteomes" id="UP001524478"/>
    </source>
</evidence>
<evidence type="ECO:0000313" key="6">
    <source>
        <dbReference type="EMBL" id="MCQ4923095.1"/>
    </source>
</evidence>
<evidence type="ECO:0000259" key="5">
    <source>
        <dbReference type="Pfam" id="PF17802"/>
    </source>
</evidence>
<keyword evidence="3" id="KW-0732">Signal</keyword>
<feature type="domain" description="SpaA-like prealbumin fold" evidence="5">
    <location>
        <begin position="269"/>
        <end position="343"/>
    </location>
</feature>
<dbReference type="SUPFAM" id="SSF49478">
    <property type="entry name" value="Cna protein B-type domain"/>
    <property type="match status" value="2"/>
</dbReference>
<dbReference type="PANTHER" id="PTHR36108">
    <property type="entry name" value="COLOSSIN-B-RELATED"/>
    <property type="match status" value="1"/>
</dbReference>
<keyword evidence="7" id="KW-1185">Reference proteome</keyword>
<evidence type="ECO:0000256" key="4">
    <source>
        <dbReference type="SAM" id="MobiDB-lite"/>
    </source>
</evidence>
<feature type="domain" description="SpaA-like prealbumin fold" evidence="5">
    <location>
        <begin position="158"/>
        <end position="210"/>
    </location>
</feature>
<dbReference type="InterPro" id="IPR013783">
    <property type="entry name" value="Ig-like_fold"/>
</dbReference>
<dbReference type="InterPro" id="IPR041033">
    <property type="entry name" value="SpaA_PFL_dom_1"/>
</dbReference>
<reference evidence="6 7" key="1">
    <citation type="submission" date="2022-06" db="EMBL/GenBank/DDBJ databases">
        <title>Isolation of gut microbiota from human fecal samples.</title>
        <authorList>
            <person name="Pamer E.G."/>
            <person name="Barat B."/>
            <person name="Waligurski E."/>
            <person name="Medina S."/>
            <person name="Paddock L."/>
            <person name="Mostad J."/>
        </authorList>
    </citation>
    <scope>NUCLEOTIDE SEQUENCE [LARGE SCALE GENOMIC DNA]</scope>
    <source>
        <strain evidence="6 7">DFI.7.95</strain>
    </source>
</reference>
<accession>A0ABT1S9E8</accession>
<dbReference type="Proteomes" id="UP001524478">
    <property type="component" value="Unassembled WGS sequence"/>
</dbReference>
<protein>
    <submittedName>
        <fullName evidence="6">SpaA isopeptide-forming pilin-related protein</fullName>
    </submittedName>
</protein>
<evidence type="ECO:0000256" key="1">
    <source>
        <dbReference type="ARBA" id="ARBA00007257"/>
    </source>
</evidence>
<dbReference type="RefSeq" id="WP_256311144.1">
    <property type="nucleotide sequence ID" value="NZ_JANGAC010000005.1"/>
</dbReference>
<feature type="region of interest" description="Disordered" evidence="4">
    <location>
        <begin position="657"/>
        <end position="712"/>
    </location>
</feature>
<evidence type="ECO:0000256" key="3">
    <source>
        <dbReference type="ARBA" id="ARBA00022729"/>
    </source>
</evidence>
<dbReference type="Pfam" id="PF17802">
    <property type="entry name" value="SpaA"/>
    <property type="match status" value="3"/>
</dbReference>
<name>A0ABT1S9E8_9FIRM</name>
<keyword evidence="2" id="KW-0964">Secreted</keyword>
<comment type="similarity">
    <text evidence="1">Belongs to the serine-aspartate repeat-containing protein (SDr) family.</text>
</comment>
<comment type="caution">
    <text evidence="6">The sequence shown here is derived from an EMBL/GenBank/DDBJ whole genome shotgun (WGS) entry which is preliminary data.</text>
</comment>
<feature type="domain" description="SpaA-like prealbumin fold" evidence="5">
    <location>
        <begin position="374"/>
        <end position="433"/>
    </location>
</feature>
<dbReference type="Gene3D" id="2.60.40.10">
    <property type="entry name" value="Immunoglobulins"/>
    <property type="match status" value="4"/>
</dbReference>
<gene>
    <name evidence="6" type="ORF">NE686_08375</name>
</gene>
<dbReference type="EMBL" id="JANGAC010000005">
    <property type="protein sequence ID" value="MCQ4923095.1"/>
    <property type="molecule type" value="Genomic_DNA"/>
</dbReference>
<proteinExistence type="inferred from homology"/>
<organism evidence="6 7">
    <name type="scientific">Tissierella carlieri</name>
    <dbReference type="NCBI Taxonomy" id="689904"/>
    <lineage>
        <taxon>Bacteria</taxon>
        <taxon>Bacillati</taxon>
        <taxon>Bacillota</taxon>
        <taxon>Tissierellia</taxon>
        <taxon>Tissierellales</taxon>
        <taxon>Tissierellaceae</taxon>
        <taxon>Tissierella</taxon>
    </lineage>
</organism>
<dbReference type="PANTHER" id="PTHR36108:SF13">
    <property type="entry name" value="COLOSSIN-B-RELATED"/>
    <property type="match status" value="1"/>
</dbReference>
<evidence type="ECO:0000256" key="2">
    <source>
        <dbReference type="ARBA" id="ARBA00022525"/>
    </source>
</evidence>